<dbReference type="Gene3D" id="1.10.10.10">
    <property type="entry name" value="Winged helix-like DNA-binding domain superfamily/Winged helix DNA-binding domain"/>
    <property type="match status" value="1"/>
</dbReference>
<gene>
    <name evidence="5" type="ORF">KS407_20185</name>
</gene>
<dbReference type="PANTHER" id="PTHR33154">
    <property type="entry name" value="TRANSCRIPTIONAL REGULATOR, ARSR FAMILY"/>
    <property type="match status" value="1"/>
</dbReference>
<accession>A0ABS6JYR8</accession>
<dbReference type="EMBL" id="JAHQCR010000086">
    <property type="protein sequence ID" value="MBU9723743.1"/>
    <property type="molecule type" value="Genomic_DNA"/>
</dbReference>
<dbReference type="InterPro" id="IPR051081">
    <property type="entry name" value="HTH_MetalResp_TranReg"/>
</dbReference>
<keyword evidence="6" id="KW-1185">Reference proteome</keyword>
<dbReference type="PROSITE" id="PS50987">
    <property type="entry name" value="HTH_ARSR_2"/>
    <property type="match status" value="1"/>
</dbReference>
<dbReference type="SUPFAM" id="SSF46785">
    <property type="entry name" value="Winged helix' DNA-binding domain"/>
    <property type="match status" value="1"/>
</dbReference>
<evidence type="ECO:0000256" key="3">
    <source>
        <dbReference type="ARBA" id="ARBA00023163"/>
    </source>
</evidence>
<dbReference type="RefSeq" id="WP_088073224.1">
    <property type="nucleotide sequence ID" value="NZ_JAHQCR010000086.1"/>
</dbReference>
<dbReference type="CDD" id="cd00090">
    <property type="entry name" value="HTH_ARSR"/>
    <property type="match status" value="1"/>
</dbReference>
<dbReference type="InterPro" id="IPR036388">
    <property type="entry name" value="WH-like_DNA-bd_sf"/>
</dbReference>
<name>A0ABS6JYR8_9BACI</name>
<keyword evidence="2" id="KW-0238">DNA-binding</keyword>
<keyword evidence="1" id="KW-0805">Transcription regulation</keyword>
<keyword evidence="3" id="KW-0804">Transcription</keyword>
<dbReference type="InterPro" id="IPR036390">
    <property type="entry name" value="WH_DNA-bd_sf"/>
</dbReference>
<evidence type="ECO:0000256" key="1">
    <source>
        <dbReference type="ARBA" id="ARBA00023015"/>
    </source>
</evidence>
<dbReference type="PANTHER" id="PTHR33154:SF18">
    <property type="entry name" value="ARSENICAL RESISTANCE OPERON REPRESSOR"/>
    <property type="match status" value="1"/>
</dbReference>
<dbReference type="SMART" id="SM00418">
    <property type="entry name" value="HTH_ARSR"/>
    <property type="match status" value="1"/>
</dbReference>
<evidence type="ECO:0000259" key="4">
    <source>
        <dbReference type="PROSITE" id="PS50987"/>
    </source>
</evidence>
<comment type="caution">
    <text evidence="5">The sequence shown here is derived from an EMBL/GenBank/DDBJ whole genome shotgun (WGS) entry which is preliminary data.</text>
</comment>
<reference evidence="5 6" key="1">
    <citation type="submission" date="2021-06" db="EMBL/GenBank/DDBJ databases">
        <title>Bacillus sp. RD4P76, an endophyte from a halophyte.</title>
        <authorList>
            <person name="Sun J.-Q."/>
        </authorList>
    </citation>
    <scope>NUCLEOTIDE SEQUENCE [LARGE SCALE GENOMIC DNA]</scope>
    <source>
        <strain evidence="5 6">JCM 17098</strain>
    </source>
</reference>
<evidence type="ECO:0000313" key="5">
    <source>
        <dbReference type="EMBL" id="MBU9723743.1"/>
    </source>
</evidence>
<dbReference type="PRINTS" id="PR00778">
    <property type="entry name" value="HTHARSR"/>
</dbReference>
<dbReference type="Proteomes" id="UP000790580">
    <property type="component" value="Unassembled WGS sequence"/>
</dbReference>
<evidence type="ECO:0000313" key="6">
    <source>
        <dbReference type="Proteomes" id="UP000790580"/>
    </source>
</evidence>
<sequence length="115" mass="13119">MTIGNKLDIDQGAKIVKILGDKTRLNIVSLLMHDECCVCELVELLEMSQPSISQHVAKLKTAGIVKERRQGQWIFYRVDPDSEAFPLVESIVQHFPNQKDRIRELEVKGLRVCCD</sequence>
<dbReference type="InterPro" id="IPR011991">
    <property type="entry name" value="ArsR-like_HTH"/>
</dbReference>
<dbReference type="InterPro" id="IPR001845">
    <property type="entry name" value="HTH_ArsR_DNA-bd_dom"/>
</dbReference>
<proteinExistence type="predicted"/>
<dbReference type="NCBIfam" id="NF033788">
    <property type="entry name" value="HTH_metalloreg"/>
    <property type="match status" value="1"/>
</dbReference>
<protein>
    <submittedName>
        <fullName evidence="5">Metalloregulator ArsR/SmtB family transcription factor</fullName>
    </submittedName>
</protein>
<feature type="domain" description="HTH arsR-type" evidence="4">
    <location>
        <begin position="4"/>
        <end position="99"/>
    </location>
</feature>
<organism evidence="5 6">
    <name type="scientific">Evansella alkalicola</name>
    <dbReference type="NCBI Taxonomy" id="745819"/>
    <lineage>
        <taxon>Bacteria</taxon>
        <taxon>Bacillati</taxon>
        <taxon>Bacillota</taxon>
        <taxon>Bacilli</taxon>
        <taxon>Bacillales</taxon>
        <taxon>Bacillaceae</taxon>
        <taxon>Evansella</taxon>
    </lineage>
</organism>
<evidence type="ECO:0000256" key="2">
    <source>
        <dbReference type="ARBA" id="ARBA00023125"/>
    </source>
</evidence>
<dbReference type="Pfam" id="PF01022">
    <property type="entry name" value="HTH_5"/>
    <property type="match status" value="1"/>
</dbReference>